<keyword evidence="4" id="KW-1185">Reference proteome</keyword>
<feature type="compositionally biased region" description="Polar residues" evidence="1">
    <location>
        <begin position="209"/>
        <end position="222"/>
    </location>
</feature>
<sequence length="276" mass="30536">MALDSFATEAFTLLSLGISIILFRTFARWKLVGFSGLEADDYLMLLVVVPYSIETGLGYAVGAAANGLTNSGLTDEQRAALSPDSEEYSWRIIGSKIQVAGWVMYVSVLWIIKASLCAFYIRLTNPITGPRQGSAWAVRESFVAVATSSLPMIWAIVRRWLKRWFGSILSSNKKTTGPEPGSIMLGDRTNHSDWHKQRTQATVTANAVGKGTSSDDFTNFNDGDSEDGIIPKTRPYGGIRKEVEVTIETDWPDQQDPNHTHDDRHMGCHNHHSRAV</sequence>
<evidence type="ECO:0000256" key="2">
    <source>
        <dbReference type="SAM" id="Phobius"/>
    </source>
</evidence>
<keyword evidence="2" id="KW-0472">Membrane</keyword>
<feature type="compositionally biased region" description="Basic and acidic residues" evidence="1">
    <location>
        <begin position="256"/>
        <end position="266"/>
    </location>
</feature>
<feature type="transmembrane region" description="Helical" evidence="2">
    <location>
        <begin position="6"/>
        <end position="27"/>
    </location>
</feature>
<feature type="compositionally biased region" description="Basic residues" evidence="1">
    <location>
        <begin position="267"/>
        <end position="276"/>
    </location>
</feature>
<dbReference type="OrthoDB" id="2988756at2759"/>
<feature type="region of interest" description="Disordered" evidence="1">
    <location>
        <begin position="209"/>
        <end position="228"/>
    </location>
</feature>
<keyword evidence="2" id="KW-0812">Transmembrane</keyword>
<dbReference type="Proteomes" id="UP000838763">
    <property type="component" value="Unassembled WGS sequence"/>
</dbReference>
<dbReference type="InterPro" id="IPR052337">
    <property type="entry name" value="SAT4-like"/>
</dbReference>
<dbReference type="PANTHER" id="PTHR33048:SF2">
    <property type="entry name" value="SRPK"/>
    <property type="match status" value="1"/>
</dbReference>
<evidence type="ECO:0008006" key="5">
    <source>
        <dbReference type="Google" id="ProtNLM"/>
    </source>
</evidence>
<accession>A0A9P1GVX8</accession>
<evidence type="ECO:0000313" key="3">
    <source>
        <dbReference type="EMBL" id="CAI4211289.1"/>
    </source>
</evidence>
<evidence type="ECO:0000256" key="1">
    <source>
        <dbReference type="SAM" id="MobiDB-lite"/>
    </source>
</evidence>
<keyword evidence="2" id="KW-1133">Transmembrane helix</keyword>
<protein>
    <recommendedName>
        <fullName evidence="5">Integral membrane protein</fullName>
    </recommendedName>
</protein>
<dbReference type="AlphaFoldDB" id="A0A9P1GVX8"/>
<reference evidence="3" key="1">
    <citation type="submission" date="2022-11" db="EMBL/GenBank/DDBJ databases">
        <authorList>
            <person name="Scott C."/>
            <person name="Bruce N."/>
        </authorList>
    </citation>
    <scope>NUCLEOTIDE SEQUENCE</scope>
</reference>
<proteinExistence type="predicted"/>
<feature type="region of interest" description="Disordered" evidence="1">
    <location>
        <begin position="248"/>
        <end position="276"/>
    </location>
</feature>
<evidence type="ECO:0000313" key="4">
    <source>
        <dbReference type="Proteomes" id="UP000838763"/>
    </source>
</evidence>
<name>A0A9P1GVX8_9PEZI</name>
<comment type="caution">
    <text evidence="3">The sequence shown here is derived from an EMBL/GenBank/DDBJ whole genome shotgun (WGS) entry which is preliminary data.</text>
</comment>
<dbReference type="PANTHER" id="PTHR33048">
    <property type="entry name" value="PTH11-LIKE INTEGRAL MEMBRANE PROTEIN (AFU_ORTHOLOGUE AFUA_5G11245)"/>
    <property type="match status" value="1"/>
</dbReference>
<organism evidence="3 4">
    <name type="scientific">Parascedosporium putredinis</name>
    <dbReference type="NCBI Taxonomy" id="1442378"/>
    <lineage>
        <taxon>Eukaryota</taxon>
        <taxon>Fungi</taxon>
        <taxon>Dikarya</taxon>
        <taxon>Ascomycota</taxon>
        <taxon>Pezizomycotina</taxon>
        <taxon>Sordariomycetes</taxon>
        <taxon>Hypocreomycetidae</taxon>
        <taxon>Microascales</taxon>
        <taxon>Microascaceae</taxon>
        <taxon>Parascedosporium</taxon>
    </lineage>
</organism>
<feature type="transmembrane region" description="Helical" evidence="2">
    <location>
        <begin position="141"/>
        <end position="161"/>
    </location>
</feature>
<dbReference type="EMBL" id="CALLCH030000001">
    <property type="protein sequence ID" value="CAI4211289.1"/>
    <property type="molecule type" value="Genomic_DNA"/>
</dbReference>
<gene>
    <name evidence="3" type="ORF">PPNO1_LOCUS1085</name>
</gene>
<feature type="transmembrane region" description="Helical" evidence="2">
    <location>
        <begin position="99"/>
        <end position="121"/>
    </location>
</feature>